<dbReference type="PATRIC" id="fig|1423754.3.peg.472"/>
<dbReference type="AlphaFoldDB" id="A0A0R1Y4E9"/>
<evidence type="ECO:0000313" key="3">
    <source>
        <dbReference type="Proteomes" id="UP000051223"/>
    </source>
</evidence>
<feature type="region of interest" description="Disordered" evidence="1">
    <location>
        <begin position="1"/>
        <end position="36"/>
    </location>
</feature>
<proteinExistence type="predicted"/>
<dbReference type="Proteomes" id="UP000051223">
    <property type="component" value="Unassembled WGS sequence"/>
</dbReference>
<accession>A0A0R1Y4E9</accession>
<organism evidence="2 3">
    <name type="scientific">Lactobacillus hamsteri DSM 5661 = JCM 6256</name>
    <dbReference type="NCBI Taxonomy" id="1423754"/>
    <lineage>
        <taxon>Bacteria</taxon>
        <taxon>Bacillati</taxon>
        <taxon>Bacillota</taxon>
        <taxon>Bacilli</taxon>
        <taxon>Lactobacillales</taxon>
        <taxon>Lactobacillaceae</taxon>
        <taxon>Lactobacillus</taxon>
    </lineage>
</organism>
<gene>
    <name evidence="2" type="ORF">FC39_GL000459</name>
</gene>
<dbReference type="EMBL" id="AZGI01000092">
    <property type="protein sequence ID" value="KRM37007.1"/>
    <property type="molecule type" value="Genomic_DNA"/>
</dbReference>
<evidence type="ECO:0000313" key="2">
    <source>
        <dbReference type="EMBL" id="KRM37007.1"/>
    </source>
</evidence>
<sequence>MRVNPKDKEETSLNVEKADESTEENSKVEELPKPTKDSKISEIKAYLDAKGIDYTGKTLKDDLLALVK</sequence>
<dbReference type="Gene3D" id="1.10.720.30">
    <property type="entry name" value="SAP domain"/>
    <property type="match status" value="1"/>
</dbReference>
<keyword evidence="3" id="KW-1185">Reference proteome</keyword>
<name>A0A0R1Y4E9_9LACO</name>
<dbReference type="STRING" id="1423754.FC39_GL000459"/>
<protein>
    <recommendedName>
        <fullName evidence="4">HeH/LEM domain-containing protein</fullName>
    </recommendedName>
</protein>
<dbReference type="RefSeq" id="WP_035438266.1">
    <property type="nucleotide sequence ID" value="NZ_AZGI01000092.1"/>
</dbReference>
<evidence type="ECO:0008006" key="4">
    <source>
        <dbReference type="Google" id="ProtNLM"/>
    </source>
</evidence>
<comment type="caution">
    <text evidence="2">The sequence shown here is derived from an EMBL/GenBank/DDBJ whole genome shotgun (WGS) entry which is preliminary data.</text>
</comment>
<reference evidence="2 3" key="1">
    <citation type="journal article" date="2015" name="Genome Announc.">
        <title>Expanding the biotechnology potential of lactobacilli through comparative genomics of 213 strains and associated genera.</title>
        <authorList>
            <person name="Sun Z."/>
            <person name="Harris H.M."/>
            <person name="McCann A."/>
            <person name="Guo C."/>
            <person name="Argimon S."/>
            <person name="Zhang W."/>
            <person name="Yang X."/>
            <person name="Jeffery I.B."/>
            <person name="Cooney J.C."/>
            <person name="Kagawa T.F."/>
            <person name="Liu W."/>
            <person name="Song Y."/>
            <person name="Salvetti E."/>
            <person name="Wrobel A."/>
            <person name="Rasinkangas P."/>
            <person name="Parkhill J."/>
            <person name="Rea M.C."/>
            <person name="O'Sullivan O."/>
            <person name="Ritari J."/>
            <person name="Douillard F.P."/>
            <person name="Paul Ross R."/>
            <person name="Yang R."/>
            <person name="Briner A.E."/>
            <person name="Felis G.E."/>
            <person name="de Vos W.M."/>
            <person name="Barrangou R."/>
            <person name="Klaenhammer T.R."/>
            <person name="Caufield P.W."/>
            <person name="Cui Y."/>
            <person name="Zhang H."/>
            <person name="O'Toole P.W."/>
        </authorList>
    </citation>
    <scope>NUCLEOTIDE SEQUENCE [LARGE SCALE GENOMIC DNA]</scope>
    <source>
        <strain evidence="2 3">DSM 5661</strain>
    </source>
</reference>
<evidence type="ECO:0000256" key="1">
    <source>
        <dbReference type="SAM" id="MobiDB-lite"/>
    </source>
</evidence>
<dbReference type="InterPro" id="IPR036361">
    <property type="entry name" value="SAP_dom_sf"/>
</dbReference>